<keyword evidence="3" id="KW-0472">Membrane</keyword>
<dbReference type="Pfam" id="PF17102">
    <property type="entry name" value="Stealth_CR3"/>
    <property type="match status" value="1"/>
</dbReference>
<name>A0A095C2J6_CRYD2</name>
<dbReference type="PANTHER" id="PTHR24045">
    <property type="match status" value="1"/>
</dbReference>
<dbReference type="OMA" id="ALLWSYI"/>
<protein>
    <recommendedName>
        <fullName evidence="4">Stealth protein CR3 conserved region 3 domain-containing protein</fullName>
    </recommendedName>
</protein>
<dbReference type="RefSeq" id="XP_062881078.1">
    <property type="nucleotide sequence ID" value="XM_063025008.1"/>
</dbReference>
<reference evidence="5 6" key="2">
    <citation type="journal article" date="2018" name="Proc. Natl. Acad. Sci.">
        <title>RNAi is a critical determinant of centromere evolution in closely related fungi.</title>
        <authorList>
            <person name="Yadav V."/>
            <person name="Sun S."/>
            <person name="Billmyre R.B."/>
            <person name="Thimmappa B.C."/>
            <person name="Shea T."/>
            <person name="Lintner R."/>
            <person name="Bakkeren G."/>
            <person name="Cuomo C.A."/>
            <person name="Heitman J."/>
            <person name="Sanyal K."/>
        </authorList>
    </citation>
    <scope>NUCLEOTIDE SEQUENCE [LARGE SCALE GENOMIC DNA]</scope>
    <source>
        <strain evidence="5 6">R265</strain>
    </source>
</reference>
<accession>A0A095C2J6</accession>
<evidence type="ECO:0000256" key="1">
    <source>
        <dbReference type="ARBA" id="ARBA00022679"/>
    </source>
</evidence>
<dbReference type="HOGENOM" id="CLU_005484_2_0_1"/>
<evidence type="ECO:0000313" key="5">
    <source>
        <dbReference type="EMBL" id="KGB75115.1"/>
    </source>
</evidence>
<keyword evidence="6" id="KW-1185">Reference proteome</keyword>
<dbReference type="InterPro" id="IPR031357">
    <property type="entry name" value="Stealth_CR3"/>
</dbReference>
<dbReference type="InterPro" id="IPR047141">
    <property type="entry name" value="Stealth"/>
</dbReference>
<dbReference type="KEGG" id="cdeu:CNBG_0953"/>
<feature type="region of interest" description="Disordered" evidence="2">
    <location>
        <begin position="345"/>
        <end position="365"/>
    </location>
</feature>
<feature type="compositionally biased region" description="Basic and acidic residues" evidence="2">
    <location>
        <begin position="29"/>
        <end position="50"/>
    </location>
</feature>
<keyword evidence="3" id="KW-1133">Transmembrane helix</keyword>
<evidence type="ECO:0000256" key="2">
    <source>
        <dbReference type="SAM" id="MobiDB-lite"/>
    </source>
</evidence>
<dbReference type="AlphaFoldDB" id="A0A095C2J6"/>
<dbReference type="STRING" id="294750.A0A095C2J6"/>
<feature type="region of interest" description="Disordered" evidence="2">
    <location>
        <begin position="1"/>
        <end position="67"/>
    </location>
</feature>
<feature type="domain" description="Stealth protein CR3 conserved region 3" evidence="4">
    <location>
        <begin position="468"/>
        <end position="519"/>
    </location>
</feature>
<keyword evidence="3" id="KW-0812">Transmembrane</keyword>
<evidence type="ECO:0000313" key="6">
    <source>
        <dbReference type="Proteomes" id="UP000029445"/>
    </source>
</evidence>
<dbReference type="Proteomes" id="UP000029445">
    <property type="component" value="Chromosome 2"/>
</dbReference>
<dbReference type="GO" id="GO:0003976">
    <property type="term" value="F:UDP-N-acetylglucosamine-lysosomal-enzyme N-acetylglucosaminephosphotransferase activity"/>
    <property type="evidence" value="ECO:0007669"/>
    <property type="project" value="TreeGrafter"/>
</dbReference>
<evidence type="ECO:0000256" key="3">
    <source>
        <dbReference type="SAM" id="Phobius"/>
    </source>
</evidence>
<feature type="compositionally biased region" description="Low complexity" evidence="2">
    <location>
        <begin position="1"/>
        <end position="28"/>
    </location>
</feature>
<dbReference type="VEuPathDB" id="FungiDB:CNBG_0953"/>
<feature type="transmembrane region" description="Helical" evidence="3">
    <location>
        <begin position="98"/>
        <end position="119"/>
    </location>
</feature>
<dbReference type="EMBL" id="CP025760">
    <property type="protein sequence ID" value="KGB75115.1"/>
    <property type="molecule type" value="Genomic_DNA"/>
</dbReference>
<dbReference type="PANTHER" id="PTHR24045:SF0">
    <property type="entry name" value="N-ACETYLGLUCOSAMINE-1-PHOSPHOTRANSFERASE SUBUNITS ALPHA_BETA"/>
    <property type="match status" value="1"/>
</dbReference>
<evidence type="ECO:0000259" key="4">
    <source>
        <dbReference type="Pfam" id="PF17102"/>
    </source>
</evidence>
<proteinExistence type="predicted"/>
<dbReference type="GO" id="GO:0046835">
    <property type="term" value="P:carbohydrate phosphorylation"/>
    <property type="evidence" value="ECO:0007669"/>
    <property type="project" value="TreeGrafter"/>
</dbReference>
<keyword evidence="1" id="KW-0808">Transferase</keyword>
<organism evidence="5 6">
    <name type="scientific">Cryptococcus deuterogattii (strain R265)</name>
    <name type="common">Cryptococcus gattii VGII (strain R265)</name>
    <dbReference type="NCBI Taxonomy" id="294750"/>
    <lineage>
        <taxon>Eukaryota</taxon>
        <taxon>Fungi</taxon>
        <taxon>Dikarya</taxon>
        <taxon>Basidiomycota</taxon>
        <taxon>Agaricomycotina</taxon>
        <taxon>Tremellomycetes</taxon>
        <taxon>Tremellales</taxon>
        <taxon>Cryptococcaceae</taxon>
        <taxon>Cryptococcus</taxon>
        <taxon>Cryptococcus gattii species complex</taxon>
    </lineage>
</organism>
<dbReference type="OrthoDB" id="263283at2759"/>
<feature type="compositionally biased region" description="Acidic residues" evidence="2">
    <location>
        <begin position="51"/>
        <end position="63"/>
    </location>
</feature>
<sequence length="828" mass="93549">MSLSSSSHGTTENSSSSTPDISSSSRLPSHFENKERSHDPESLQERKKDGEDYELDEFDSSSDEESHSLLPYNLPLFGKGRKSGYWSRSERSNRRFRPVLLSFYGFTIIGLLVIAYIFMGESLPSEPTSPAPNAAKLNLSTPLDKGSANSQSWKFMAQTLKSDPTHIVVPAHEAPSITLLEPLRDRLPYPILSQYFFSGRLPPSITPSNAPAQHPLDLVYLFVNASSPYWFREMEARAALEHIKSGKGRARRWRDNGELRAAVRSGVKALGIEAGRVHVATADWPVREEDTELQVEAGKWRIGQIAEWLDWDSQKREGRLKWHFHSELFQLPKDGGVVDLERSVPRNERAEDEQGTQTGNRWQSEEAWKNESLPSFNSFGIEQRLAWLEDLSENYISFNDDMFLLRPLSTSDFRHPLAGNLVRFDPGLLVPEFMTPDQLSDPGEWGALQHANELLSARFSAHKRFYMHHLPKAQSKAVMHEASIMWSPQLSLASTRGFRESKRGDGDVEMAWLITHLRVERWREALLWSWIVAKLGGEEDVWGENQKRELRKVLGMTSSQGEEIERVEVTRGSRSTLNDLNALTEEAGWEGPKATDYHFSSMDGHLSSSPDHPTSGAQCTFLFSICLPPNFFDLSTSFSASAMFTHLAFERPECGDCLITALVKTSGERGLSAFLPEEDQVFYPEQEEEKAMWRRSEPILPLTSSWKDGNFSLKANVKAGQDIWDGFEAREDGGVSLSAWCIKLLSRYNYVYGSTPSRFAPVHSLYQLASALESVDNTPEIAMFCVNDDQADSHSDKSRRKLGAWMEGRWGGDIEGVDWERPNVGWVD</sequence>
<reference evidence="5 6" key="1">
    <citation type="journal article" date="2011" name="MBio">
        <title>Genome variation in Cryptococcus gattii, an emerging pathogen of immunocompetent hosts.</title>
        <authorList>
            <person name="D'Souza C.A."/>
            <person name="Kronstad J.W."/>
            <person name="Taylor G."/>
            <person name="Warren R."/>
            <person name="Yuen M."/>
            <person name="Hu G."/>
            <person name="Jung W.H."/>
            <person name="Sham A."/>
            <person name="Kidd S.E."/>
            <person name="Tangen K."/>
            <person name="Lee N."/>
            <person name="Zeilmaker T."/>
            <person name="Sawkins J."/>
            <person name="McVicker G."/>
            <person name="Shah S."/>
            <person name="Gnerre S."/>
            <person name="Griggs A."/>
            <person name="Zeng Q."/>
            <person name="Bartlett K."/>
            <person name="Li W."/>
            <person name="Wang X."/>
            <person name="Heitman J."/>
            <person name="Stajich J.E."/>
            <person name="Fraser J.A."/>
            <person name="Meyer W."/>
            <person name="Carter D."/>
            <person name="Schein J."/>
            <person name="Krzywinski M."/>
            <person name="Kwon-Chung K.J."/>
            <person name="Varma A."/>
            <person name="Wang J."/>
            <person name="Brunham R."/>
            <person name="Fyfe M."/>
            <person name="Ouellette B.F."/>
            <person name="Siddiqui A."/>
            <person name="Marra M."/>
            <person name="Jones S."/>
            <person name="Holt R."/>
            <person name="Birren B.W."/>
            <person name="Galagan J.E."/>
            <person name="Cuomo C.A."/>
        </authorList>
    </citation>
    <scope>NUCLEOTIDE SEQUENCE [LARGE SCALE GENOMIC DNA]</scope>
    <source>
        <strain evidence="5 6">R265</strain>
    </source>
</reference>
<dbReference type="GO" id="GO:0005794">
    <property type="term" value="C:Golgi apparatus"/>
    <property type="evidence" value="ECO:0007669"/>
    <property type="project" value="TreeGrafter"/>
</dbReference>
<gene>
    <name evidence="5" type="ORF">CNBG_0953</name>
</gene>
<dbReference type="GeneID" id="88177162"/>